<dbReference type="RefSeq" id="WP_344712282.1">
    <property type="nucleotide sequence ID" value="NZ_BAABCB010000002.1"/>
</dbReference>
<feature type="chain" id="PRO_5047084807" description="YD repeat-containing protein" evidence="1">
    <location>
        <begin position="19"/>
        <end position="312"/>
    </location>
</feature>
<evidence type="ECO:0008006" key="4">
    <source>
        <dbReference type="Google" id="ProtNLM"/>
    </source>
</evidence>
<dbReference type="PROSITE" id="PS51257">
    <property type="entry name" value="PROKAR_LIPOPROTEIN"/>
    <property type="match status" value="1"/>
</dbReference>
<feature type="signal peptide" evidence="1">
    <location>
        <begin position="1"/>
        <end position="18"/>
    </location>
</feature>
<evidence type="ECO:0000256" key="1">
    <source>
        <dbReference type="SAM" id="SignalP"/>
    </source>
</evidence>
<proteinExistence type="predicted"/>
<organism evidence="2 3">
    <name type="scientific">Winogradskyella damuponensis</name>
    <dbReference type="NCBI Taxonomy" id="943939"/>
    <lineage>
        <taxon>Bacteria</taxon>
        <taxon>Pseudomonadati</taxon>
        <taxon>Bacteroidota</taxon>
        <taxon>Flavobacteriia</taxon>
        <taxon>Flavobacteriales</taxon>
        <taxon>Flavobacteriaceae</taxon>
        <taxon>Winogradskyella</taxon>
    </lineage>
</organism>
<reference evidence="3" key="1">
    <citation type="journal article" date="2019" name="Int. J. Syst. Evol. Microbiol.">
        <title>The Global Catalogue of Microorganisms (GCM) 10K type strain sequencing project: providing services to taxonomists for standard genome sequencing and annotation.</title>
        <authorList>
            <consortium name="The Broad Institute Genomics Platform"/>
            <consortium name="The Broad Institute Genome Sequencing Center for Infectious Disease"/>
            <person name="Wu L."/>
            <person name="Ma J."/>
        </authorList>
    </citation>
    <scope>NUCLEOTIDE SEQUENCE [LARGE SCALE GENOMIC DNA]</scope>
    <source>
        <strain evidence="3">JCM 17633</strain>
    </source>
</reference>
<comment type="caution">
    <text evidence="2">The sequence shown here is derived from an EMBL/GenBank/DDBJ whole genome shotgun (WGS) entry which is preliminary data.</text>
</comment>
<dbReference type="Proteomes" id="UP001501682">
    <property type="component" value="Unassembled WGS sequence"/>
</dbReference>
<sequence>MKKLILLLLTLTVITACDVEPLDPAYTQGSGSNGGGGNNGSESGDLTLSLYELDTELSFDFFGTPVQTNTKSDFSISNNKIASAINQVSLSGSPFVTENQQITRNGSGQIISDISVNSAGVTTNEYIITYTNGVVSNITYDYYEDDFDDYNYNFTYDGNTITRTKVGSTISTVFTVDSSDRVIKKESFDGDVSIQTETISYNTAGNITSSTTTGETQSNTTYQFDNNINPLKVVYEDNYLLSFLRDEYSDEIGPQIAQFLSTNNWNAATFNGESATFDLEYNSAGRITKRDMDFNSSPELSATINERFTYVN</sequence>
<evidence type="ECO:0000313" key="3">
    <source>
        <dbReference type="Proteomes" id="UP001501682"/>
    </source>
</evidence>
<keyword evidence="3" id="KW-1185">Reference proteome</keyword>
<name>A0ABP8CLF8_9FLAO</name>
<dbReference type="Gene3D" id="2.180.10.10">
    <property type="entry name" value="RHS repeat-associated core"/>
    <property type="match status" value="1"/>
</dbReference>
<keyword evidence="1" id="KW-0732">Signal</keyword>
<dbReference type="EMBL" id="BAABCB010000002">
    <property type="protein sequence ID" value="GAA4240802.1"/>
    <property type="molecule type" value="Genomic_DNA"/>
</dbReference>
<gene>
    <name evidence="2" type="ORF">GCM10022292_04800</name>
</gene>
<protein>
    <recommendedName>
        <fullName evidence="4">YD repeat-containing protein</fullName>
    </recommendedName>
</protein>
<evidence type="ECO:0000313" key="2">
    <source>
        <dbReference type="EMBL" id="GAA4240802.1"/>
    </source>
</evidence>
<accession>A0ABP8CLF8</accession>